<dbReference type="Proteomes" id="UP000697998">
    <property type="component" value="Unassembled WGS sequence"/>
</dbReference>
<dbReference type="GO" id="GO:0050660">
    <property type="term" value="F:flavin adenine dinucleotide binding"/>
    <property type="evidence" value="ECO:0007669"/>
    <property type="project" value="InterPro"/>
</dbReference>
<evidence type="ECO:0000259" key="10">
    <source>
        <dbReference type="PROSITE" id="PS51379"/>
    </source>
</evidence>
<feature type="region of interest" description="Disordered" evidence="9">
    <location>
        <begin position="1"/>
        <end position="39"/>
    </location>
</feature>
<dbReference type="PANTHER" id="PTHR48084:SF3">
    <property type="entry name" value="SUBUNIT OF PYRUVATE:FLAVODOXIN OXIDOREDUCTASE"/>
    <property type="match status" value="1"/>
</dbReference>
<protein>
    <submittedName>
        <fullName evidence="11">Indolepyruvate ferredoxin oxidoreductase family protein</fullName>
    </submittedName>
</protein>
<keyword evidence="3" id="KW-0285">Flavoprotein</keyword>
<keyword evidence="6" id="KW-0560">Oxidoreductase</keyword>
<dbReference type="SUPFAM" id="SSF52518">
    <property type="entry name" value="Thiamin diphosphate-binding fold (THDP-binding)"/>
    <property type="match status" value="2"/>
</dbReference>
<dbReference type="InterPro" id="IPR011766">
    <property type="entry name" value="TPP_enzyme_TPP-bd"/>
</dbReference>
<evidence type="ECO:0000256" key="8">
    <source>
        <dbReference type="ARBA" id="ARBA00023014"/>
    </source>
</evidence>
<reference evidence="11 12" key="1">
    <citation type="submission" date="2020-10" db="EMBL/GenBank/DDBJ databases">
        <title>Connecting structure to function with the recovery of over 1000 high-quality activated sludge metagenome-assembled genomes encoding full-length rRNA genes using long-read sequencing.</title>
        <authorList>
            <person name="Singleton C.M."/>
            <person name="Petriglieri F."/>
            <person name="Kristensen J.M."/>
            <person name="Kirkegaard R.H."/>
            <person name="Michaelsen T.Y."/>
            <person name="Andersen M.H."/>
            <person name="Karst S.M."/>
            <person name="Dueholm M.S."/>
            <person name="Nielsen P.H."/>
            <person name="Albertsen M."/>
        </authorList>
    </citation>
    <scope>NUCLEOTIDE SEQUENCE [LARGE SCALE GENOMIC DNA]</scope>
    <source>
        <strain evidence="11">EsbW_18-Q3-R4-48_BATAC.285</strain>
    </source>
</reference>
<evidence type="ECO:0000256" key="1">
    <source>
        <dbReference type="ARBA" id="ARBA00022448"/>
    </source>
</evidence>
<dbReference type="PROSITE" id="PS51379">
    <property type="entry name" value="4FE4S_FER_2"/>
    <property type="match status" value="1"/>
</dbReference>
<dbReference type="CDD" id="cd02008">
    <property type="entry name" value="TPP_IOR_alpha"/>
    <property type="match status" value="1"/>
</dbReference>
<comment type="caution">
    <text evidence="11">The sequence shown here is derived from an EMBL/GenBank/DDBJ whole genome shotgun (WGS) entry which is preliminary data.</text>
</comment>
<keyword evidence="4" id="KW-0274">FAD</keyword>
<dbReference type="SUPFAM" id="SSF53323">
    <property type="entry name" value="Pyruvate-ferredoxin oxidoreductase, PFOR, domain III"/>
    <property type="match status" value="1"/>
</dbReference>
<evidence type="ECO:0000256" key="2">
    <source>
        <dbReference type="ARBA" id="ARBA00022485"/>
    </source>
</evidence>
<keyword evidence="2" id="KW-0004">4Fe-4S</keyword>
<dbReference type="Pfam" id="PF01558">
    <property type="entry name" value="POR"/>
    <property type="match status" value="1"/>
</dbReference>
<name>A0A935UIK5_9PROT</name>
<dbReference type="EMBL" id="JADJMH010000022">
    <property type="protein sequence ID" value="MBK7676685.1"/>
    <property type="molecule type" value="Genomic_DNA"/>
</dbReference>
<dbReference type="Pfam" id="PF02775">
    <property type="entry name" value="TPP_enzyme_C"/>
    <property type="match status" value="1"/>
</dbReference>
<evidence type="ECO:0000313" key="12">
    <source>
        <dbReference type="Proteomes" id="UP000697998"/>
    </source>
</evidence>
<keyword evidence="5" id="KW-0249">Electron transport</keyword>
<dbReference type="InterPro" id="IPR017896">
    <property type="entry name" value="4Fe4S_Fe-S-bd"/>
</dbReference>
<dbReference type="InterPro" id="IPR002869">
    <property type="entry name" value="Pyrv_flavodox_OxRed_cen"/>
</dbReference>
<evidence type="ECO:0000256" key="9">
    <source>
        <dbReference type="SAM" id="MobiDB-lite"/>
    </source>
</evidence>
<feature type="domain" description="4Fe-4S ferredoxin-type" evidence="10">
    <location>
        <begin position="714"/>
        <end position="744"/>
    </location>
</feature>
<dbReference type="Gene3D" id="3.40.50.970">
    <property type="match status" value="1"/>
</dbReference>
<dbReference type="GO" id="GO:0016625">
    <property type="term" value="F:oxidoreductase activity, acting on the aldehyde or oxo group of donors, iron-sulfur protein as acceptor"/>
    <property type="evidence" value="ECO:0007669"/>
    <property type="project" value="UniProtKB-ARBA"/>
</dbReference>
<dbReference type="SUPFAM" id="SSF55103">
    <property type="entry name" value="FAD-linked oxidases, C-terminal domain"/>
    <property type="match status" value="1"/>
</dbReference>
<dbReference type="NCBIfam" id="NF009589">
    <property type="entry name" value="PRK13030.1"/>
    <property type="match status" value="1"/>
</dbReference>
<gene>
    <name evidence="11" type="ORF">IPJ27_19055</name>
</gene>
<dbReference type="SUPFAM" id="SSF52922">
    <property type="entry name" value="TK C-terminal domain-like"/>
    <property type="match status" value="1"/>
</dbReference>
<evidence type="ECO:0000256" key="7">
    <source>
        <dbReference type="ARBA" id="ARBA00023004"/>
    </source>
</evidence>
<dbReference type="Gene3D" id="1.10.45.10">
    <property type="entry name" value="Vanillyl-alcohol Oxidase, Chain A, domain 4"/>
    <property type="match status" value="1"/>
</dbReference>
<proteinExistence type="predicted"/>
<dbReference type="InterPro" id="IPR016171">
    <property type="entry name" value="Vanillyl_alc_oxidase_C-sub2"/>
</dbReference>
<dbReference type="NCBIfam" id="NF009588">
    <property type="entry name" value="PRK13029.1"/>
    <property type="match status" value="1"/>
</dbReference>
<dbReference type="GO" id="GO:0030976">
    <property type="term" value="F:thiamine pyrophosphate binding"/>
    <property type="evidence" value="ECO:0007669"/>
    <property type="project" value="InterPro"/>
</dbReference>
<evidence type="ECO:0000256" key="3">
    <source>
        <dbReference type="ARBA" id="ARBA00022630"/>
    </source>
</evidence>
<dbReference type="CDD" id="cd07034">
    <property type="entry name" value="TPP_PYR_PFOR_IOR-alpha_like"/>
    <property type="match status" value="1"/>
</dbReference>
<dbReference type="InterPro" id="IPR046667">
    <property type="entry name" value="DUF6537"/>
</dbReference>
<dbReference type="InterPro" id="IPR009014">
    <property type="entry name" value="Transketo_C/PFOR_II"/>
</dbReference>
<keyword evidence="8" id="KW-0411">Iron-sulfur</keyword>
<dbReference type="GO" id="GO:0045333">
    <property type="term" value="P:cellular respiration"/>
    <property type="evidence" value="ECO:0007669"/>
    <property type="project" value="UniProtKB-ARBA"/>
</dbReference>
<dbReference type="Pfam" id="PF20169">
    <property type="entry name" value="DUF6537"/>
    <property type="match status" value="1"/>
</dbReference>
<sequence>MMRATKSALDPDNLLNPGKILPPPQQCDAARTVQPAPKPAVERKIGWLDRMTSSHHTGGEKMGDLSITLDSRYTATSGRVFLSGTQALVRLPMLQRMRDAAAGLNTAGFVSGYRGSPLGGLDQALWKANAHLDAKSIVFQAAVNEDLAATAVWGTQQLNLFPGAKFDGVFAMWYGKGPGVDRCGDVFRHANAAGSARLGGVLVIAGDDHAAKSSTLPHQTEHIFKAVMMPVLYPANVQEYLDYGLHGWAMSRYSGCWVVMKALADTVETSASVSIDPLATRITRPVDFELPANDPHGLNIRWPDPPLQQEARLINHKLYAALAYCRANQLNRVVIDSTDAASPARLGIITAGKAYLDVRQALDELGIDDKLAAQIGIRLYKVGMVWPLEADGVRRFAEGLEEILVVEEKRQLLEYQLKEELYNWREDVRPRVVGKFDEKGEWSLLLTGSGHLTHGDWLLPAAGELSVAQVARALAARIGRFFTSQAIESRLALLEAKQKSLATPLLPATGIAAIQRTPYFCSGCPHNTSTRLPEGSRAVAGIGCHYMVTWMDRNTATFTHMGGEGVTWVGQAPFTNEKHVFANLGDGTYFHSGLLAIRQSVAAGVAITYKILYNDAVAMTGGQAVDGQLSVAQLTRQLAAEGISKIVIVTDEPAKYHQVRDLAPHTPVHHREQLDEVQRQLRQHPGVSVLIYDQTCATEKRRRRKRGKLADPARRVFINEAVCEGCGDCGVQSNCLSVIPVETEYGRKRAIDQSSCNKDFSCLNGFCPSFVSVEGGRRRRGQAIAADASALAPLPEPTLADTRVPFNILITGVGGTGVVTLGALLGMAAHLDGKGVSVLDMTGLAQKYGAVFSHLRIANRPEDIHAARIATGEAHAVIGGDLVVTTGSEALSKVLAGRTRAVVNVAETPTAEFTRNPDWHFPKEVMQSQINEALGAGQALFLDTAEMSRRLMGDALYGNVLLLGVAWQTGLVPLSLTAMEKAIELNGAAVDQNRQAFLWGRRAAHDPKSMQQLTLPASTAAKRRISQNLGETIDHRVEFLTAYQDARYAQRYRALVERVRAAESRLPSTALTEAVARGYFKLLAVKDEYEVARLYADPSFIQQLSEEFEGDFRLCFHLAPPLLARPDPATGRARKRSYGPWMMHIFRCLSRLKALRGTIFDPFGKTEERQTERQLLADYEADVELMLLRLKPETLASAVELASVPEQIRGFGQVRAASVLQARARQSTLRAQLLTPADTPTSAP</sequence>
<keyword evidence="2" id="KW-0479">Metal-binding</keyword>
<accession>A0A935UIK5</accession>
<keyword evidence="1" id="KW-0813">Transport</keyword>
<organism evidence="11 12">
    <name type="scientific">Candidatus Accumulibacter proximus</name>
    <dbReference type="NCBI Taxonomy" id="2954385"/>
    <lineage>
        <taxon>Bacteria</taxon>
        <taxon>Pseudomonadati</taxon>
        <taxon>Pseudomonadota</taxon>
        <taxon>Betaproteobacteria</taxon>
        <taxon>Candidatus Accumulibacter</taxon>
    </lineage>
</organism>
<dbReference type="InterPro" id="IPR016164">
    <property type="entry name" value="FAD-linked_Oxase-like_C"/>
</dbReference>
<evidence type="ECO:0000256" key="4">
    <source>
        <dbReference type="ARBA" id="ARBA00022827"/>
    </source>
</evidence>
<dbReference type="GO" id="GO:0051539">
    <property type="term" value="F:4 iron, 4 sulfur cluster binding"/>
    <property type="evidence" value="ECO:0007669"/>
    <property type="project" value="UniProtKB-KW"/>
</dbReference>
<keyword evidence="7" id="KW-0408">Iron</keyword>
<dbReference type="InterPro" id="IPR019752">
    <property type="entry name" value="Pyrv/ketoisovalerate_OxRed_cat"/>
</dbReference>
<dbReference type="AlphaFoldDB" id="A0A935UIK5"/>
<evidence type="ECO:0000313" key="11">
    <source>
        <dbReference type="EMBL" id="MBK7676685.1"/>
    </source>
</evidence>
<dbReference type="Gene3D" id="3.40.920.10">
    <property type="entry name" value="Pyruvate-ferredoxin oxidoreductase, PFOR, domain III"/>
    <property type="match status" value="1"/>
</dbReference>
<dbReference type="InterPro" id="IPR051457">
    <property type="entry name" value="2-oxoacid:Fd_oxidoreductase"/>
</dbReference>
<dbReference type="GO" id="GO:0044281">
    <property type="term" value="P:small molecule metabolic process"/>
    <property type="evidence" value="ECO:0007669"/>
    <property type="project" value="UniProtKB-ARBA"/>
</dbReference>
<dbReference type="InterPro" id="IPR029061">
    <property type="entry name" value="THDP-binding"/>
</dbReference>
<dbReference type="PANTHER" id="PTHR48084">
    <property type="entry name" value="2-OXOGLUTARATE OXIDOREDUCTASE SUBUNIT KORB-RELATED"/>
    <property type="match status" value="1"/>
</dbReference>
<evidence type="ECO:0000256" key="5">
    <source>
        <dbReference type="ARBA" id="ARBA00022982"/>
    </source>
</evidence>
<dbReference type="InterPro" id="IPR002880">
    <property type="entry name" value="Pyrv_Fd/Flavodoxin_OxRdtase_N"/>
</dbReference>
<evidence type="ECO:0000256" key="6">
    <source>
        <dbReference type="ARBA" id="ARBA00023002"/>
    </source>
</evidence>